<evidence type="ECO:0000256" key="1">
    <source>
        <dbReference type="ARBA" id="ARBA00007189"/>
    </source>
</evidence>
<evidence type="ECO:0000313" key="3">
    <source>
        <dbReference type="Proteomes" id="UP001519289"/>
    </source>
</evidence>
<dbReference type="PIRSF" id="PIRSF020408">
    <property type="entry name" value="UCP020408"/>
    <property type="match status" value="1"/>
</dbReference>
<comment type="caution">
    <text evidence="2">The sequence shown here is derived from an EMBL/GenBank/DDBJ whole genome shotgun (WGS) entry which is preliminary data.</text>
</comment>
<accession>A0ABS4JRK9</accession>
<proteinExistence type="inferred from homology"/>
<comment type="similarity">
    <text evidence="1">Belongs to the UPF0751 family.</text>
</comment>
<protein>
    <recommendedName>
        <fullName evidence="4">Dihydroorotate dehydrogenase</fullName>
    </recommendedName>
</protein>
<sequence>MVLVIGGDHLGSIGQNLRNIGFTDVKHVTGRTERRVEIPAGTELVIVLIDYVNHNLARWVKEQAKARQLPIIFARRSWSAICTSLQNCADCPNRENCTGSTAPAERSTTAC</sequence>
<evidence type="ECO:0000313" key="2">
    <source>
        <dbReference type="EMBL" id="MBP2018178.1"/>
    </source>
</evidence>
<dbReference type="InterPro" id="IPR016772">
    <property type="entry name" value="UCP020408"/>
</dbReference>
<dbReference type="RefSeq" id="WP_209466311.1">
    <property type="nucleotide sequence ID" value="NZ_JAGGLG010000010.1"/>
</dbReference>
<name>A0ABS4JRK9_9FIRM</name>
<dbReference type="Proteomes" id="UP001519289">
    <property type="component" value="Unassembled WGS sequence"/>
</dbReference>
<organism evidence="2 3">
    <name type="scientific">Symbiobacterium terraclitae</name>
    <dbReference type="NCBI Taxonomy" id="557451"/>
    <lineage>
        <taxon>Bacteria</taxon>
        <taxon>Bacillati</taxon>
        <taxon>Bacillota</taxon>
        <taxon>Clostridia</taxon>
        <taxon>Eubacteriales</taxon>
        <taxon>Symbiobacteriaceae</taxon>
        <taxon>Symbiobacterium</taxon>
    </lineage>
</organism>
<reference evidence="2 3" key="1">
    <citation type="submission" date="2021-03" db="EMBL/GenBank/DDBJ databases">
        <title>Genomic Encyclopedia of Type Strains, Phase IV (KMG-IV): sequencing the most valuable type-strain genomes for metagenomic binning, comparative biology and taxonomic classification.</title>
        <authorList>
            <person name="Goeker M."/>
        </authorList>
    </citation>
    <scope>NUCLEOTIDE SEQUENCE [LARGE SCALE GENOMIC DNA]</scope>
    <source>
        <strain evidence="2 3">DSM 27138</strain>
    </source>
</reference>
<evidence type="ECO:0008006" key="4">
    <source>
        <dbReference type="Google" id="ProtNLM"/>
    </source>
</evidence>
<keyword evidence="3" id="KW-1185">Reference proteome</keyword>
<dbReference type="EMBL" id="JAGGLG010000010">
    <property type="protein sequence ID" value="MBP2018178.1"/>
    <property type="molecule type" value="Genomic_DNA"/>
</dbReference>
<gene>
    <name evidence="2" type="ORF">J2Z79_001577</name>
</gene>
<dbReference type="Pfam" id="PF10087">
    <property type="entry name" value="DUF2325"/>
    <property type="match status" value="1"/>
</dbReference>